<dbReference type="AlphaFoldDB" id="A0A8C4NEJ8"/>
<dbReference type="InterPro" id="IPR036047">
    <property type="entry name" value="F-box-like_dom_sf"/>
</dbReference>
<keyword evidence="1" id="KW-1133">Transmembrane helix</keyword>
<dbReference type="SMART" id="SM00256">
    <property type="entry name" value="FBOX"/>
    <property type="match status" value="1"/>
</dbReference>
<evidence type="ECO:0000313" key="3">
    <source>
        <dbReference type="Ensembl" id="ENSEBUP00000005531.1"/>
    </source>
</evidence>
<keyword evidence="4" id="KW-1185">Reference proteome</keyword>
<dbReference type="Gene3D" id="1.20.1280.50">
    <property type="match status" value="1"/>
</dbReference>
<name>A0A8C4NEJ8_EPTBU</name>
<dbReference type="InterPro" id="IPR001810">
    <property type="entry name" value="F-box_dom"/>
</dbReference>
<accession>A0A8C4NEJ8</accession>
<keyword evidence="1" id="KW-0812">Transmembrane</keyword>
<feature type="domain" description="F-box" evidence="2">
    <location>
        <begin position="247"/>
        <end position="293"/>
    </location>
</feature>
<dbReference type="GeneTree" id="ENSGT00940000155184"/>
<dbReference type="SUPFAM" id="SSF81383">
    <property type="entry name" value="F-box domain"/>
    <property type="match status" value="1"/>
</dbReference>
<feature type="transmembrane region" description="Helical" evidence="1">
    <location>
        <begin position="358"/>
        <end position="377"/>
    </location>
</feature>
<sequence>MSLVSEVMTVLMFEETRRKQRRGDAPGVLKAPLSFFPSPPHPELSQYVSQVLELSSQYGASNSIYNLVGPPNIFPLSWDFMHVSMTRTCGSWWDHLSRWTPARCPKNPEWFISQDFIELLFDEPVFPTKVSILETYHPGNVVRILAMSWDEGEDSAVCRWRTLWSGPADTDLPPNDPFTFSPPIQPPGFATNILRVEFSCSLSTFCIELDTVVLDGIPVDIMRRAMVEHMEEERRANKEKLSPFTNNGYFDLLPFEIIELILSHLTLPELCCLAQCSRTLRDCCCNPSMYKHLDLKPFWPSLYEEDLLALKPRLTHARSLGLSWTGNDGRFSPTSFLKAFPMLKSQNSGAGRHCVTELLLLLFLFCIINFCMAFLSFHSFTMSSAVLDKWLF</sequence>
<dbReference type="CDD" id="cd22117">
    <property type="entry name" value="F-box_FBXL4"/>
    <property type="match status" value="1"/>
</dbReference>
<proteinExistence type="predicted"/>
<dbReference type="PROSITE" id="PS50181">
    <property type="entry name" value="FBOX"/>
    <property type="match status" value="1"/>
</dbReference>
<reference evidence="3" key="1">
    <citation type="submission" date="2025-08" db="UniProtKB">
        <authorList>
            <consortium name="Ensembl"/>
        </authorList>
    </citation>
    <scope>IDENTIFICATION</scope>
</reference>
<evidence type="ECO:0000256" key="1">
    <source>
        <dbReference type="SAM" id="Phobius"/>
    </source>
</evidence>
<evidence type="ECO:0000313" key="4">
    <source>
        <dbReference type="Proteomes" id="UP000694388"/>
    </source>
</evidence>
<keyword evidence="1" id="KW-0472">Membrane</keyword>
<dbReference type="Proteomes" id="UP000694388">
    <property type="component" value="Unplaced"/>
</dbReference>
<dbReference type="Ensembl" id="ENSEBUT00000005969.1">
    <property type="protein sequence ID" value="ENSEBUP00000005531.1"/>
    <property type="gene ID" value="ENSEBUG00000003738.1"/>
</dbReference>
<reference evidence="3" key="2">
    <citation type="submission" date="2025-09" db="UniProtKB">
        <authorList>
            <consortium name="Ensembl"/>
        </authorList>
    </citation>
    <scope>IDENTIFICATION</scope>
</reference>
<organism evidence="3 4">
    <name type="scientific">Eptatretus burgeri</name>
    <name type="common">Inshore hagfish</name>
    <dbReference type="NCBI Taxonomy" id="7764"/>
    <lineage>
        <taxon>Eukaryota</taxon>
        <taxon>Metazoa</taxon>
        <taxon>Chordata</taxon>
        <taxon>Craniata</taxon>
        <taxon>Vertebrata</taxon>
        <taxon>Cyclostomata</taxon>
        <taxon>Myxini</taxon>
        <taxon>Myxiniformes</taxon>
        <taxon>Myxinidae</taxon>
        <taxon>Eptatretinae</taxon>
        <taxon>Eptatretus</taxon>
    </lineage>
</organism>
<dbReference type="Pfam" id="PF12937">
    <property type="entry name" value="F-box-like"/>
    <property type="match status" value="1"/>
</dbReference>
<protein>
    <submittedName>
        <fullName evidence="3">F-box and leucine rich repeat protein 4</fullName>
    </submittedName>
</protein>
<evidence type="ECO:0000259" key="2">
    <source>
        <dbReference type="PROSITE" id="PS50181"/>
    </source>
</evidence>